<feature type="transmembrane region" description="Helical" evidence="1">
    <location>
        <begin position="35"/>
        <end position="54"/>
    </location>
</feature>
<evidence type="ECO:0000256" key="1">
    <source>
        <dbReference type="SAM" id="Phobius"/>
    </source>
</evidence>
<keyword evidence="1" id="KW-1133">Transmembrane helix</keyword>
<feature type="transmembrane region" description="Helical" evidence="1">
    <location>
        <begin position="123"/>
        <end position="143"/>
    </location>
</feature>
<reference evidence="3 4" key="1">
    <citation type="submission" date="2015-02" db="EMBL/GenBank/DDBJ databases">
        <title>Draft genome sequence of Pseudomonas stutzeri NT0128 isolated from wheat (Triticum turgidum) rhizosphere.</title>
        <authorList>
            <person name="Tovi N."/>
            <person name="Frenk S."/>
            <person name="Hadar Y."/>
            <person name="Minz D."/>
        </authorList>
    </citation>
    <scope>NUCLEOTIDE SEQUENCE [LARGE SCALE GENOMIC DNA]</scope>
    <source>
        <strain evidence="3 4">NT0128</strain>
    </source>
</reference>
<feature type="transmembrane region" description="Helical" evidence="1">
    <location>
        <begin position="75"/>
        <end position="93"/>
    </location>
</feature>
<dbReference type="EMBL" id="JYHV01000037">
    <property type="protein sequence ID" value="KJH79772.1"/>
    <property type="molecule type" value="Genomic_DNA"/>
</dbReference>
<accession>A0A0D9AGD6</accession>
<dbReference type="RefSeq" id="WP_045164284.1">
    <property type="nucleotide sequence ID" value="NZ_JYHV01000037.1"/>
</dbReference>
<name>A0A0D9AGD6_STUST</name>
<dbReference type="PATRIC" id="fig|316.101.peg.3204"/>
<dbReference type="Proteomes" id="UP000032487">
    <property type="component" value="Unassembled WGS sequence"/>
</dbReference>
<proteinExistence type="predicted"/>
<sequence>MNMNRLVLGLFGMALAMVFFSNAQGYPEAAAQMPLIYSVTVGLFSLAMVCSELLRWRAARQREVEPAVASEAPAAPPRYAVTALVFVLAVAYVAAITTLGYVLATVLFMALALVLIRTVSMRFAVIGTVVLVAVVCLVFVQFLGLPIPLLPSAIA</sequence>
<dbReference type="OrthoDB" id="6183583at2"/>
<dbReference type="InterPro" id="IPR009936">
    <property type="entry name" value="DUF1468"/>
</dbReference>
<evidence type="ECO:0000313" key="4">
    <source>
        <dbReference type="Proteomes" id="UP000032487"/>
    </source>
</evidence>
<keyword evidence="1" id="KW-0472">Membrane</keyword>
<feature type="domain" description="DUF1468" evidence="2">
    <location>
        <begin position="7"/>
        <end position="148"/>
    </location>
</feature>
<keyword evidence="1" id="KW-0812">Transmembrane</keyword>
<gene>
    <name evidence="3" type="ORF">UF78_21785</name>
</gene>
<organism evidence="3 4">
    <name type="scientific">Stutzerimonas stutzeri</name>
    <name type="common">Pseudomonas stutzeri</name>
    <dbReference type="NCBI Taxonomy" id="316"/>
    <lineage>
        <taxon>Bacteria</taxon>
        <taxon>Pseudomonadati</taxon>
        <taxon>Pseudomonadota</taxon>
        <taxon>Gammaproteobacteria</taxon>
        <taxon>Pseudomonadales</taxon>
        <taxon>Pseudomonadaceae</taxon>
        <taxon>Stutzerimonas</taxon>
    </lineage>
</organism>
<comment type="caution">
    <text evidence="3">The sequence shown here is derived from an EMBL/GenBank/DDBJ whole genome shotgun (WGS) entry which is preliminary data.</text>
</comment>
<evidence type="ECO:0000313" key="3">
    <source>
        <dbReference type="EMBL" id="KJH79772.1"/>
    </source>
</evidence>
<evidence type="ECO:0000259" key="2">
    <source>
        <dbReference type="Pfam" id="PF07331"/>
    </source>
</evidence>
<dbReference type="Pfam" id="PF07331">
    <property type="entry name" value="TctB"/>
    <property type="match status" value="1"/>
</dbReference>
<dbReference type="AlphaFoldDB" id="A0A0D9AGD6"/>
<feature type="transmembrane region" description="Helical" evidence="1">
    <location>
        <begin position="99"/>
        <end position="116"/>
    </location>
</feature>
<protein>
    <recommendedName>
        <fullName evidence="2">DUF1468 domain-containing protein</fullName>
    </recommendedName>
</protein>